<evidence type="ECO:0000256" key="4">
    <source>
        <dbReference type="ARBA" id="ARBA00022989"/>
    </source>
</evidence>
<evidence type="ECO:0000256" key="5">
    <source>
        <dbReference type="ARBA" id="ARBA00023136"/>
    </source>
</evidence>
<organism evidence="7 8">
    <name type="scientific">Inmirania thermothiophila</name>
    <dbReference type="NCBI Taxonomy" id="1750597"/>
    <lineage>
        <taxon>Bacteria</taxon>
        <taxon>Pseudomonadati</taxon>
        <taxon>Pseudomonadota</taxon>
        <taxon>Gammaproteobacteria</taxon>
        <taxon>Chromatiales</taxon>
        <taxon>Ectothiorhodospiraceae</taxon>
        <taxon>Inmirania</taxon>
    </lineage>
</organism>
<name>A0A3N1Y8K1_9GAMM</name>
<feature type="transmembrane region" description="Helical" evidence="6">
    <location>
        <begin position="395"/>
        <end position="414"/>
    </location>
</feature>
<comment type="subcellular location">
    <subcellularLocation>
        <location evidence="1">Cell membrane</location>
        <topology evidence="1">Multi-pass membrane protein</topology>
    </subcellularLocation>
</comment>
<evidence type="ECO:0000256" key="6">
    <source>
        <dbReference type="SAM" id="Phobius"/>
    </source>
</evidence>
<proteinExistence type="predicted"/>
<dbReference type="PANTHER" id="PTHR30250:SF11">
    <property type="entry name" value="O-ANTIGEN TRANSPORTER-RELATED"/>
    <property type="match status" value="1"/>
</dbReference>
<comment type="caution">
    <text evidence="7">The sequence shown here is derived from an EMBL/GenBank/DDBJ whole genome shotgun (WGS) entry which is preliminary data.</text>
</comment>
<gene>
    <name evidence="7" type="ORF">EDC57_1061</name>
</gene>
<dbReference type="AlphaFoldDB" id="A0A3N1Y8K1"/>
<feature type="transmembrane region" description="Helical" evidence="6">
    <location>
        <begin position="21"/>
        <end position="38"/>
    </location>
</feature>
<feature type="transmembrane region" description="Helical" evidence="6">
    <location>
        <begin position="86"/>
        <end position="110"/>
    </location>
</feature>
<keyword evidence="5 6" id="KW-0472">Membrane</keyword>
<evidence type="ECO:0000313" key="7">
    <source>
        <dbReference type="EMBL" id="ROR35144.1"/>
    </source>
</evidence>
<evidence type="ECO:0000313" key="8">
    <source>
        <dbReference type="Proteomes" id="UP000276634"/>
    </source>
</evidence>
<dbReference type="GO" id="GO:0005886">
    <property type="term" value="C:plasma membrane"/>
    <property type="evidence" value="ECO:0007669"/>
    <property type="project" value="UniProtKB-SubCell"/>
</dbReference>
<accession>A0A3N1Y8K1</accession>
<feature type="transmembrane region" description="Helical" evidence="6">
    <location>
        <begin position="44"/>
        <end position="65"/>
    </location>
</feature>
<evidence type="ECO:0000256" key="1">
    <source>
        <dbReference type="ARBA" id="ARBA00004651"/>
    </source>
</evidence>
<feature type="transmembrane region" description="Helical" evidence="6">
    <location>
        <begin position="335"/>
        <end position="358"/>
    </location>
</feature>
<keyword evidence="3 6" id="KW-0812">Transmembrane</keyword>
<dbReference type="PANTHER" id="PTHR30250">
    <property type="entry name" value="PST FAMILY PREDICTED COLANIC ACID TRANSPORTER"/>
    <property type="match status" value="1"/>
</dbReference>
<feature type="transmembrane region" description="Helical" evidence="6">
    <location>
        <begin position="370"/>
        <end position="389"/>
    </location>
</feature>
<keyword evidence="2" id="KW-1003">Cell membrane</keyword>
<feature type="transmembrane region" description="Helical" evidence="6">
    <location>
        <begin position="116"/>
        <end position="136"/>
    </location>
</feature>
<reference evidence="7 8" key="1">
    <citation type="submission" date="2018-11" db="EMBL/GenBank/DDBJ databases">
        <title>Genomic Encyclopedia of Type Strains, Phase IV (KMG-IV): sequencing the most valuable type-strain genomes for metagenomic binning, comparative biology and taxonomic classification.</title>
        <authorList>
            <person name="Goeker M."/>
        </authorList>
    </citation>
    <scope>NUCLEOTIDE SEQUENCE [LARGE SCALE GENOMIC DNA]</scope>
    <source>
        <strain evidence="7 8">DSM 100275</strain>
    </source>
</reference>
<dbReference type="EMBL" id="RJVI01000001">
    <property type="protein sequence ID" value="ROR35144.1"/>
    <property type="molecule type" value="Genomic_DNA"/>
</dbReference>
<evidence type="ECO:0000256" key="3">
    <source>
        <dbReference type="ARBA" id="ARBA00022692"/>
    </source>
</evidence>
<feature type="transmembrane region" description="Helical" evidence="6">
    <location>
        <begin position="297"/>
        <end position="323"/>
    </location>
</feature>
<sequence>MKPSRWLSWGRKGALAVLDQGLFSGANFLVNILLARWLPPEEYGAFAVALSVFYLLAGFHTAVLTEPMMIFGAGKYREHFRKYLGMVLWGHWGVSALIALGLGIAAWVFHRLGSTPMAQALFGLAVTSPFLLLLWLTRRACYAQLRPIWAVVGSGVNFLVVLGGLFLLWRWREISSFNGFLALGAGALLASLFIATILKPQVAGYVGTPTASMVVGDHREYGKWNILAFSLYWASGQILMVLIPIFLGLEASAAVAATLTLYRPVQQTVQALGSLVLPVFSRTVSGPGGRERLRKEATFVALLFGGGVGLYSLIVSVFSRPILHLLYGGKYDEHWVLIVLLGVALSFSAVTGAFVSVLKASGNVADVTKIWTISTLVTSALAIPLMQILNVKGAVFALLVGYALATFGSFRYFIKKVGHEGKR</sequence>
<evidence type="ECO:0000256" key="2">
    <source>
        <dbReference type="ARBA" id="ARBA00022475"/>
    </source>
</evidence>
<dbReference type="InterPro" id="IPR050833">
    <property type="entry name" value="Poly_Biosynth_Transport"/>
</dbReference>
<keyword evidence="4 6" id="KW-1133">Transmembrane helix</keyword>
<feature type="transmembrane region" description="Helical" evidence="6">
    <location>
        <begin position="148"/>
        <end position="171"/>
    </location>
</feature>
<protein>
    <submittedName>
        <fullName evidence="7">O-antigen/teichoic acid export membrane protein</fullName>
    </submittedName>
</protein>
<feature type="transmembrane region" description="Helical" evidence="6">
    <location>
        <begin position="267"/>
        <end position="285"/>
    </location>
</feature>
<dbReference type="Proteomes" id="UP000276634">
    <property type="component" value="Unassembled WGS sequence"/>
</dbReference>
<feature type="transmembrane region" description="Helical" evidence="6">
    <location>
        <begin position="226"/>
        <end position="247"/>
    </location>
</feature>
<keyword evidence="8" id="KW-1185">Reference proteome</keyword>
<feature type="transmembrane region" description="Helical" evidence="6">
    <location>
        <begin position="177"/>
        <end position="198"/>
    </location>
</feature>